<keyword evidence="2" id="KW-0472">Membrane</keyword>
<feature type="compositionally biased region" description="Basic and acidic residues" evidence="1">
    <location>
        <begin position="87"/>
        <end position="98"/>
    </location>
</feature>
<feature type="region of interest" description="Disordered" evidence="1">
    <location>
        <begin position="86"/>
        <end position="133"/>
    </location>
</feature>
<gene>
    <name evidence="3" type="ORF">SAMN05421847_1879</name>
</gene>
<dbReference type="Proteomes" id="UP000236738">
    <property type="component" value="Unassembled WGS sequence"/>
</dbReference>
<feature type="transmembrane region" description="Helical" evidence="2">
    <location>
        <begin position="12"/>
        <end position="34"/>
    </location>
</feature>
<name>A0A1H5YUV8_9FLAO</name>
<feature type="compositionally biased region" description="Basic and acidic residues" evidence="1">
    <location>
        <begin position="108"/>
        <end position="126"/>
    </location>
</feature>
<dbReference type="OrthoDB" id="1275260at2"/>
<keyword evidence="4" id="KW-1185">Reference proteome</keyword>
<evidence type="ECO:0000256" key="2">
    <source>
        <dbReference type="SAM" id="Phobius"/>
    </source>
</evidence>
<keyword evidence="2" id="KW-0812">Transmembrane</keyword>
<accession>A0A1H5YUV8</accession>
<reference evidence="4" key="1">
    <citation type="submission" date="2016-10" db="EMBL/GenBank/DDBJ databases">
        <authorList>
            <person name="Varghese N."/>
            <person name="Submissions S."/>
        </authorList>
    </citation>
    <scope>NUCLEOTIDE SEQUENCE [LARGE SCALE GENOMIC DNA]</scope>
    <source>
        <strain evidence="4">DSM 21580</strain>
    </source>
</reference>
<dbReference type="AlphaFoldDB" id="A0A1H5YUV8"/>
<dbReference type="RefSeq" id="WP_103913836.1">
    <property type="nucleotide sequence ID" value="NZ_FNUS01000004.1"/>
</dbReference>
<keyword evidence="2" id="KW-1133">Transmembrane helix</keyword>
<dbReference type="EMBL" id="FNUS01000004">
    <property type="protein sequence ID" value="SEG28033.1"/>
    <property type="molecule type" value="Genomic_DNA"/>
</dbReference>
<evidence type="ECO:0000313" key="3">
    <source>
        <dbReference type="EMBL" id="SEG28033.1"/>
    </source>
</evidence>
<organism evidence="3 4">
    <name type="scientific">Halpernia humi</name>
    <dbReference type="NCBI Taxonomy" id="493375"/>
    <lineage>
        <taxon>Bacteria</taxon>
        <taxon>Pseudomonadati</taxon>
        <taxon>Bacteroidota</taxon>
        <taxon>Flavobacteriia</taxon>
        <taxon>Flavobacteriales</taxon>
        <taxon>Weeksellaceae</taxon>
        <taxon>Chryseobacterium group</taxon>
        <taxon>Halpernia</taxon>
    </lineage>
</organism>
<sequence length="205" mass="23344">MRNKFSFDFYSTAGLLSVRLPLLLLFFLPIFLMASQKQKDNHQKNSVQKNSSAIIFVGEGADVVGFSNFHKAKIVKASSAKRKESKKAKDSTFSDRTKTALSQKKAKEKASKNQQEKNTKIDKKNDFSFNNSPLSNSDIKQKSGFAFQAVISSFSFSKNFAIATYFYQISKINTQLKKQKFYTSLSYLQFKKYRNSSLRAPPQFS</sequence>
<protein>
    <submittedName>
        <fullName evidence="3">Uncharacterized protein</fullName>
    </submittedName>
</protein>
<proteinExistence type="predicted"/>
<evidence type="ECO:0000313" key="4">
    <source>
        <dbReference type="Proteomes" id="UP000236738"/>
    </source>
</evidence>
<evidence type="ECO:0000256" key="1">
    <source>
        <dbReference type="SAM" id="MobiDB-lite"/>
    </source>
</evidence>